<accession>A0A378X249</accession>
<gene>
    <name evidence="1" type="ORF">NCTC13184_06059</name>
</gene>
<dbReference type="AlphaFoldDB" id="A0A378X249"/>
<dbReference type="EMBL" id="UGRU01000001">
    <property type="protein sequence ID" value="SUA47518.1"/>
    <property type="molecule type" value="Genomic_DNA"/>
</dbReference>
<proteinExistence type="predicted"/>
<protein>
    <submittedName>
        <fullName evidence="1">Uncharacterized protein</fullName>
    </submittedName>
</protein>
<dbReference type="Proteomes" id="UP000255082">
    <property type="component" value="Unassembled WGS sequence"/>
</dbReference>
<evidence type="ECO:0000313" key="2">
    <source>
        <dbReference type="Proteomes" id="UP000255082"/>
    </source>
</evidence>
<name>A0A378X249_9NOCA</name>
<sequence length="146" mass="15939">MSDSGGLTPLLGYIEANGDQGHERFISDDAAQDAGVGAERLLAGRPNWVRAALVVDAFLHLSTGRIDALIIHAVQYRPDRRSIQMAVPYRPHTSEQGFGVYRPKFLETNGFTDPDYGVMGEAFFAGVDAHEQAVAVWNAHLIDESV</sequence>
<evidence type="ECO:0000313" key="1">
    <source>
        <dbReference type="EMBL" id="SUA47518.1"/>
    </source>
</evidence>
<organism evidence="1 2">
    <name type="scientific">Nocardia africana</name>
    <dbReference type="NCBI Taxonomy" id="134964"/>
    <lineage>
        <taxon>Bacteria</taxon>
        <taxon>Bacillati</taxon>
        <taxon>Actinomycetota</taxon>
        <taxon>Actinomycetes</taxon>
        <taxon>Mycobacteriales</taxon>
        <taxon>Nocardiaceae</taxon>
        <taxon>Nocardia</taxon>
    </lineage>
</organism>
<reference evidence="1 2" key="1">
    <citation type="submission" date="2018-06" db="EMBL/GenBank/DDBJ databases">
        <authorList>
            <consortium name="Pathogen Informatics"/>
            <person name="Doyle S."/>
        </authorList>
    </citation>
    <scope>NUCLEOTIDE SEQUENCE [LARGE SCALE GENOMIC DNA]</scope>
    <source>
        <strain evidence="1 2">NCTC13184</strain>
    </source>
</reference>